<feature type="binding site" evidence="6">
    <location>
        <position position="70"/>
    </location>
    <ligand>
        <name>S-adenosyl-L-methionine</name>
        <dbReference type="ChEBI" id="CHEBI:59789"/>
    </ligand>
</feature>
<dbReference type="Gene3D" id="3.40.50.150">
    <property type="entry name" value="Vaccinia Virus protein VP39"/>
    <property type="match status" value="1"/>
</dbReference>
<dbReference type="OrthoDB" id="9808773at2"/>
<dbReference type="GO" id="GO:0005829">
    <property type="term" value="C:cytosol"/>
    <property type="evidence" value="ECO:0007669"/>
    <property type="project" value="TreeGrafter"/>
</dbReference>
<dbReference type="PANTHER" id="PTHR31760">
    <property type="entry name" value="S-ADENOSYL-L-METHIONINE-DEPENDENT METHYLTRANSFERASES SUPERFAMILY PROTEIN"/>
    <property type="match status" value="1"/>
</dbReference>
<evidence type="ECO:0000256" key="4">
    <source>
        <dbReference type="ARBA" id="ARBA00022679"/>
    </source>
</evidence>
<dbReference type="GO" id="GO:0070043">
    <property type="term" value="F:rRNA (guanine-N7-)-methyltransferase activity"/>
    <property type="evidence" value="ECO:0007669"/>
    <property type="project" value="UniProtKB-UniRule"/>
</dbReference>
<dbReference type="AlphaFoldDB" id="A0A3N2R733"/>
<feature type="binding site" evidence="6">
    <location>
        <begin position="124"/>
        <end position="125"/>
    </location>
    <ligand>
        <name>S-adenosyl-L-methionine</name>
        <dbReference type="ChEBI" id="CHEBI:59789"/>
    </ligand>
</feature>
<protein>
    <recommendedName>
        <fullName evidence="6">Ribosomal RNA small subunit methyltransferase G</fullName>
        <ecNumber evidence="6">2.1.1.170</ecNumber>
    </recommendedName>
    <alternativeName>
        <fullName evidence="6">16S rRNA 7-methylguanosine methyltransferase</fullName>
        <shortName evidence="6">16S rRNA m7G methyltransferase</shortName>
    </alternativeName>
</protein>
<dbReference type="Pfam" id="PF02527">
    <property type="entry name" value="GidB"/>
    <property type="match status" value="1"/>
</dbReference>
<keyword evidence="2 6" id="KW-0698">rRNA processing</keyword>
<feature type="binding site" evidence="6">
    <location>
        <position position="75"/>
    </location>
    <ligand>
        <name>S-adenosyl-L-methionine</name>
        <dbReference type="ChEBI" id="CHEBI:59789"/>
    </ligand>
</feature>
<keyword evidence="3 6" id="KW-0489">Methyltransferase</keyword>
<comment type="function">
    <text evidence="6">Specifically methylates the N7 position of guanine in position 527 of 16S rRNA.</text>
</comment>
<dbReference type="PANTHER" id="PTHR31760:SF0">
    <property type="entry name" value="S-ADENOSYL-L-METHIONINE-DEPENDENT METHYLTRANSFERASES SUPERFAMILY PROTEIN"/>
    <property type="match status" value="1"/>
</dbReference>
<dbReference type="PIRSF" id="PIRSF003078">
    <property type="entry name" value="GidB"/>
    <property type="match status" value="1"/>
</dbReference>
<dbReference type="InterPro" id="IPR029063">
    <property type="entry name" value="SAM-dependent_MTases_sf"/>
</dbReference>
<keyword evidence="8" id="KW-1185">Reference proteome</keyword>
<evidence type="ECO:0000256" key="5">
    <source>
        <dbReference type="ARBA" id="ARBA00022691"/>
    </source>
</evidence>
<keyword evidence="4 6" id="KW-0808">Transferase</keyword>
<name>A0A3N2R733_9RHOB</name>
<comment type="caution">
    <text evidence="7">The sequence shown here is derived from an EMBL/GenBank/DDBJ whole genome shotgun (WGS) entry which is preliminary data.</text>
</comment>
<reference evidence="7 8" key="1">
    <citation type="submission" date="2018-10" db="EMBL/GenBank/DDBJ databases">
        <title>Histidinibacterium lentulum gen. nov., sp. nov., a marine bacterium from the culture broth of Picochlorum sp. 122.</title>
        <authorList>
            <person name="Wang G."/>
        </authorList>
    </citation>
    <scope>NUCLEOTIDE SEQUENCE [LARGE SCALE GENOMIC DNA]</scope>
    <source>
        <strain evidence="7 8">B17</strain>
    </source>
</reference>
<dbReference type="HAMAP" id="MF_00074">
    <property type="entry name" value="16SrRNA_methyltr_G"/>
    <property type="match status" value="1"/>
</dbReference>
<accession>A0A3N2R733</accession>
<evidence type="ECO:0000256" key="2">
    <source>
        <dbReference type="ARBA" id="ARBA00022552"/>
    </source>
</evidence>
<comment type="similarity">
    <text evidence="6">Belongs to the methyltransferase superfamily. RNA methyltransferase RsmG family.</text>
</comment>
<proteinExistence type="inferred from homology"/>
<keyword evidence="1 6" id="KW-0963">Cytoplasm</keyword>
<dbReference type="InterPro" id="IPR003682">
    <property type="entry name" value="rRNA_ssu_MeTfrase_G"/>
</dbReference>
<dbReference type="EMBL" id="RDRB01000003">
    <property type="protein sequence ID" value="ROU03290.1"/>
    <property type="molecule type" value="Genomic_DNA"/>
</dbReference>
<gene>
    <name evidence="6" type="primary">rsmG</name>
    <name evidence="7" type="ORF">EAT49_07670</name>
</gene>
<dbReference type="Proteomes" id="UP000268016">
    <property type="component" value="Unassembled WGS sequence"/>
</dbReference>
<evidence type="ECO:0000256" key="3">
    <source>
        <dbReference type="ARBA" id="ARBA00022603"/>
    </source>
</evidence>
<sequence>MRELGVPGLDVSRETLERLASLEDLVDKWTRRINLIAPDSRADIWNRHIRDSAQLVPLAPRPAGPWLDLGSGAGFPGLVVATILAEHSPDTLVTLVESDTRKATFLRTAIRTLGLDAEVRTDRAEALPPHNAAIVSARALAPLTRLLGFADRHLAAEGIALLPKGRARAPEIDEARANWDFALSETRSITDPEAAILRIERIVRV</sequence>
<comment type="caution">
    <text evidence="6">Lacks conserved residue(s) required for the propagation of feature annotation.</text>
</comment>
<feature type="binding site" evidence="6">
    <location>
        <position position="138"/>
    </location>
    <ligand>
        <name>S-adenosyl-L-methionine</name>
        <dbReference type="ChEBI" id="CHEBI:59789"/>
    </ligand>
</feature>
<evidence type="ECO:0000313" key="7">
    <source>
        <dbReference type="EMBL" id="ROU03290.1"/>
    </source>
</evidence>
<organism evidence="7 8">
    <name type="scientific">Histidinibacterium lentulum</name>
    <dbReference type="NCBI Taxonomy" id="2480588"/>
    <lineage>
        <taxon>Bacteria</taxon>
        <taxon>Pseudomonadati</taxon>
        <taxon>Pseudomonadota</taxon>
        <taxon>Alphaproteobacteria</taxon>
        <taxon>Rhodobacterales</taxon>
        <taxon>Paracoccaceae</taxon>
        <taxon>Histidinibacterium</taxon>
    </lineage>
</organism>
<evidence type="ECO:0000256" key="1">
    <source>
        <dbReference type="ARBA" id="ARBA00022490"/>
    </source>
</evidence>
<comment type="catalytic activity">
    <reaction evidence="6">
        <text>guanosine(527) in 16S rRNA + S-adenosyl-L-methionine = N(7)-methylguanosine(527) in 16S rRNA + S-adenosyl-L-homocysteine</text>
        <dbReference type="Rhea" id="RHEA:42732"/>
        <dbReference type="Rhea" id="RHEA-COMP:10209"/>
        <dbReference type="Rhea" id="RHEA-COMP:10210"/>
        <dbReference type="ChEBI" id="CHEBI:57856"/>
        <dbReference type="ChEBI" id="CHEBI:59789"/>
        <dbReference type="ChEBI" id="CHEBI:74269"/>
        <dbReference type="ChEBI" id="CHEBI:74480"/>
        <dbReference type="EC" id="2.1.1.170"/>
    </reaction>
</comment>
<evidence type="ECO:0000313" key="8">
    <source>
        <dbReference type="Proteomes" id="UP000268016"/>
    </source>
</evidence>
<evidence type="ECO:0000256" key="6">
    <source>
        <dbReference type="HAMAP-Rule" id="MF_00074"/>
    </source>
</evidence>
<comment type="subcellular location">
    <subcellularLocation>
        <location evidence="6">Cytoplasm</location>
    </subcellularLocation>
</comment>
<dbReference type="SUPFAM" id="SSF53335">
    <property type="entry name" value="S-adenosyl-L-methionine-dependent methyltransferases"/>
    <property type="match status" value="1"/>
</dbReference>
<dbReference type="EC" id="2.1.1.170" evidence="6"/>
<keyword evidence="5 6" id="KW-0949">S-adenosyl-L-methionine</keyword>